<dbReference type="Pfam" id="PF11743">
    <property type="entry name" value="DUF3301"/>
    <property type="match status" value="1"/>
</dbReference>
<name>A0A2S4HJM2_9GAMM</name>
<evidence type="ECO:0000313" key="1">
    <source>
        <dbReference type="EMBL" id="POP54173.1"/>
    </source>
</evidence>
<evidence type="ECO:0000313" key="2">
    <source>
        <dbReference type="Proteomes" id="UP000237222"/>
    </source>
</evidence>
<organism evidence="1 2">
    <name type="scientific">Zhongshania marina</name>
    <dbReference type="NCBI Taxonomy" id="2304603"/>
    <lineage>
        <taxon>Bacteria</taxon>
        <taxon>Pseudomonadati</taxon>
        <taxon>Pseudomonadota</taxon>
        <taxon>Gammaproteobacteria</taxon>
        <taxon>Cellvibrionales</taxon>
        <taxon>Spongiibacteraceae</taxon>
        <taxon>Zhongshania</taxon>
    </lineage>
</organism>
<reference evidence="1" key="1">
    <citation type="submission" date="2018-01" db="EMBL/GenBank/DDBJ databases">
        <authorList>
            <person name="Yu X.-D."/>
        </authorList>
    </citation>
    <scope>NUCLEOTIDE SEQUENCE</scope>
    <source>
        <strain evidence="1">ZX-21</strain>
    </source>
</reference>
<dbReference type="OrthoDB" id="5959530at2"/>
<gene>
    <name evidence="1" type="ORF">C0068_02590</name>
</gene>
<dbReference type="InterPro" id="IPR021732">
    <property type="entry name" value="DUF3301"/>
</dbReference>
<sequence length="110" mass="13013">MLDLFDVTALFGFCAVLAYFWRAQGTREIALRTTRQHLQQQQLSLLDGNVALRAVWCKRNRQGELKLWRRYIFEFTATGHERYKGCVITLGNRIESFELEPHRFPDDILH</sequence>
<comment type="caution">
    <text evidence="1">The sequence shown here is derived from an EMBL/GenBank/DDBJ whole genome shotgun (WGS) entry which is preliminary data.</text>
</comment>
<dbReference type="Proteomes" id="UP000237222">
    <property type="component" value="Unassembled WGS sequence"/>
</dbReference>
<protein>
    <submittedName>
        <fullName evidence="1">DUF3301 domain-containing protein</fullName>
    </submittedName>
</protein>
<accession>A0A2S4HJM2</accession>
<dbReference type="RefSeq" id="WP_103682933.1">
    <property type="nucleotide sequence ID" value="NZ_PQGG01000007.1"/>
</dbReference>
<dbReference type="AlphaFoldDB" id="A0A2S4HJM2"/>
<dbReference type="EMBL" id="PQGG01000007">
    <property type="protein sequence ID" value="POP54173.1"/>
    <property type="molecule type" value="Genomic_DNA"/>
</dbReference>
<proteinExistence type="predicted"/>